<dbReference type="HOGENOM" id="CLU_007959_0_0_1"/>
<name>K3YEK9_SETIT</name>
<dbReference type="Gramene" id="KQK98131">
    <property type="protein sequence ID" value="KQK98131"/>
    <property type="gene ID" value="SETIT_012674mg"/>
</dbReference>
<proteinExistence type="predicted"/>
<sequence>MDAFFSGVDSRLRVPVKAADSIMVGLVNAAMEDAYRKSLWKDGDLDRLFHKLRFAELAVMQLEWCLRFVRGEMSADDGGDDGHEELLDDLLETRDRIQARLDEAELAVAEADRDYMRRRREELGGPSRGSGAPPAAARRGGAEDEEDGGRAFGNLRGSVSRMMSRMRARLEDASSTLAALMERMSGEASPMARLQEAGHEGAGVKGLSGFYSVAQLLMEFQEMVMDAGAVRDIVASSFDAMEGSVSALRAAMDEQQWLVDAEREMYGAVVEGFLREINVGSNRTSSPGEGARTPTLQHDSDATENCLEELRSPKDETMRLQSERRITAEESDSRQCYHSNEQCIYREEAERLAEERIDSDVRSEPQCVLYTAASRDLVKKRAVLADVQRVTEERDEVDIRREVQIEIYSTIVKNLLKGMAADSVDHLINTFIKDEVHAVFLAKTLNSWKSTTEMPHSEGLIKEEIDRIVFGGLAVDLISVHNFRAIKSYGENSPRNNLGRFSMIDNIEQLKKVKMEINVTTEDEDADSDQHGVPVKQEVQSLGANCDRRNCKGSDQQPEMSTDKGDVPDSVKNDVEEQTEMSTDKGDVPDSVKNDVEEGLEDQRKEKTGEIGVGFSVPPENGNKEMFIPSTKFQAMFMDFEAVTCGKLGTTVLRLRGLDKQLANLAEQVSSLKKSELIYRTAFTGRCCDLQTAEAEVDLLGDEVELLLGLVSKTYKALNHYSPVLQHYLW</sequence>
<keyword evidence="4" id="KW-1185">Reference proteome</keyword>
<dbReference type="FunCoup" id="K3YEK9">
    <property type="interactions" value="1"/>
</dbReference>
<evidence type="ECO:0000256" key="1">
    <source>
        <dbReference type="SAM" id="Coils"/>
    </source>
</evidence>
<dbReference type="PANTHER" id="PTHR33883:SF7">
    <property type="entry name" value="OS04G0521600 PROTEIN"/>
    <property type="match status" value="1"/>
</dbReference>
<organism evidence="3 4">
    <name type="scientific">Setaria italica</name>
    <name type="common">Foxtail millet</name>
    <name type="synonym">Panicum italicum</name>
    <dbReference type="NCBI Taxonomy" id="4555"/>
    <lineage>
        <taxon>Eukaryota</taxon>
        <taxon>Viridiplantae</taxon>
        <taxon>Streptophyta</taxon>
        <taxon>Embryophyta</taxon>
        <taxon>Tracheophyta</taxon>
        <taxon>Spermatophyta</taxon>
        <taxon>Magnoliopsida</taxon>
        <taxon>Liliopsida</taxon>
        <taxon>Poales</taxon>
        <taxon>Poaceae</taxon>
        <taxon>PACMAD clade</taxon>
        <taxon>Panicoideae</taxon>
        <taxon>Panicodae</taxon>
        <taxon>Paniceae</taxon>
        <taxon>Cenchrinae</taxon>
        <taxon>Setaria</taxon>
    </lineage>
</organism>
<feature type="compositionally biased region" description="Basic and acidic residues" evidence="2">
    <location>
        <begin position="582"/>
        <end position="609"/>
    </location>
</feature>
<keyword evidence="1" id="KW-0175">Coiled coil</keyword>
<reference evidence="4" key="1">
    <citation type="journal article" date="2012" name="Nat. Biotechnol.">
        <title>Reference genome sequence of the model plant Setaria.</title>
        <authorList>
            <person name="Bennetzen J.L."/>
            <person name="Schmutz J."/>
            <person name="Wang H."/>
            <person name="Percifield R."/>
            <person name="Hawkins J."/>
            <person name="Pontaroli A.C."/>
            <person name="Estep M."/>
            <person name="Feng L."/>
            <person name="Vaughn J.N."/>
            <person name="Grimwood J."/>
            <person name="Jenkins J."/>
            <person name="Barry K."/>
            <person name="Lindquist E."/>
            <person name="Hellsten U."/>
            <person name="Deshpande S."/>
            <person name="Wang X."/>
            <person name="Wu X."/>
            <person name="Mitros T."/>
            <person name="Triplett J."/>
            <person name="Yang X."/>
            <person name="Ye C.Y."/>
            <person name="Mauro-Herrera M."/>
            <person name="Wang L."/>
            <person name="Li P."/>
            <person name="Sharma M."/>
            <person name="Sharma R."/>
            <person name="Ronald P.C."/>
            <person name="Panaud O."/>
            <person name="Kellogg E.A."/>
            <person name="Brutnell T.P."/>
            <person name="Doust A.N."/>
            <person name="Tuskan G.A."/>
            <person name="Rokhsar D."/>
            <person name="Devos K.M."/>
        </authorList>
    </citation>
    <scope>NUCLEOTIDE SEQUENCE [LARGE SCALE GENOMIC DNA]</scope>
    <source>
        <strain evidence="4">cv. Yugu1</strain>
    </source>
</reference>
<accession>K3YEK9</accession>
<dbReference type="InParanoid" id="K3YEK9"/>
<dbReference type="EMBL" id="AGNK02004436">
    <property type="status" value="NOT_ANNOTATED_CDS"/>
    <property type="molecule type" value="Genomic_DNA"/>
</dbReference>
<feature type="coiled-coil region" evidence="1">
    <location>
        <begin position="87"/>
        <end position="121"/>
    </location>
</feature>
<dbReference type="EnsemblPlants" id="KQK98131">
    <property type="protein sequence ID" value="KQK98131"/>
    <property type="gene ID" value="SETIT_012674mg"/>
</dbReference>
<feature type="region of interest" description="Disordered" evidence="2">
    <location>
        <begin position="121"/>
        <end position="155"/>
    </location>
</feature>
<protein>
    <submittedName>
        <fullName evidence="3">Uncharacterized protein</fullName>
    </submittedName>
</protein>
<dbReference type="OMA" id="RCCDLQT"/>
<evidence type="ECO:0000313" key="4">
    <source>
        <dbReference type="Proteomes" id="UP000004995"/>
    </source>
</evidence>
<evidence type="ECO:0000256" key="2">
    <source>
        <dbReference type="SAM" id="MobiDB-lite"/>
    </source>
</evidence>
<dbReference type="InterPro" id="IPR037490">
    <property type="entry name" value="WAP"/>
</dbReference>
<reference evidence="3" key="2">
    <citation type="submission" date="2018-08" db="UniProtKB">
        <authorList>
            <consortium name="EnsemblPlants"/>
        </authorList>
    </citation>
    <scope>IDENTIFICATION</scope>
    <source>
        <strain evidence="3">Yugu1</strain>
    </source>
</reference>
<feature type="compositionally biased region" description="Basic and acidic residues" evidence="2">
    <location>
        <begin position="561"/>
        <end position="575"/>
    </location>
</feature>
<feature type="region of interest" description="Disordered" evidence="2">
    <location>
        <begin position="539"/>
        <end position="618"/>
    </location>
</feature>
<dbReference type="AlphaFoldDB" id="K3YEK9"/>
<evidence type="ECO:0000313" key="3">
    <source>
        <dbReference type="EnsemblPlants" id="KQK98131"/>
    </source>
</evidence>
<dbReference type="PANTHER" id="PTHR33883">
    <property type="entry name" value="WPP DOMAIN-ASSOCIATED PROTEIN"/>
    <property type="match status" value="1"/>
</dbReference>
<dbReference type="eggNOG" id="ENOG502QV52">
    <property type="taxonomic scope" value="Eukaryota"/>
</dbReference>
<dbReference type="Proteomes" id="UP000004995">
    <property type="component" value="Unassembled WGS sequence"/>
</dbReference>
<feature type="compositionally biased region" description="Low complexity" evidence="2">
    <location>
        <begin position="129"/>
        <end position="139"/>
    </location>
</feature>